<keyword evidence="5" id="KW-1185">Reference proteome</keyword>
<feature type="repeat" description="ANK" evidence="3">
    <location>
        <begin position="252"/>
        <end position="284"/>
    </location>
</feature>
<proteinExistence type="predicted"/>
<accession>A0ABD2WJM2</accession>
<dbReference type="PROSITE" id="PS50088">
    <property type="entry name" value="ANK_REPEAT"/>
    <property type="match status" value="2"/>
</dbReference>
<dbReference type="Proteomes" id="UP001627154">
    <property type="component" value="Unassembled WGS sequence"/>
</dbReference>
<evidence type="ECO:0000256" key="2">
    <source>
        <dbReference type="ARBA" id="ARBA00023043"/>
    </source>
</evidence>
<keyword evidence="1" id="KW-0677">Repeat</keyword>
<dbReference type="AlphaFoldDB" id="A0ABD2WJM2"/>
<dbReference type="InterPro" id="IPR002110">
    <property type="entry name" value="Ankyrin_rpt"/>
</dbReference>
<evidence type="ECO:0000256" key="3">
    <source>
        <dbReference type="PROSITE-ProRule" id="PRU00023"/>
    </source>
</evidence>
<dbReference type="PROSITE" id="PS50297">
    <property type="entry name" value="ANK_REP_REGION"/>
    <property type="match status" value="2"/>
</dbReference>
<dbReference type="Pfam" id="PF12796">
    <property type="entry name" value="Ank_2"/>
    <property type="match status" value="1"/>
</dbReference>
<sequence>MAASDTDCLETLKSLRQKVNWDLGTERRDFLRQLDPLISDWQGQLPNLREIFTNHEIETVLFDAVDLSAGETEGVGGPGSRFVAFVIKTGYRDELELDERGHTVMPRTTAIHRAYSVKNFSILPALFEIYDSFNEVVYNKRVLTHFHVACIAGLERVVQKFFDAGRGPNCIWPKRGDSPLHLTVDGLHRRTAELLLRHRAADPNYCNGDRSSVLHLVAKKADSDEALDYARMFFEINEEMNREVEVDTRDRLGRTPLNLALELGHGRLAEVLLRHGADPNFPNKDGATPLHVISARQSDGAEKLAKLFFEVCEDVNRPVRIDARDGSGLTPLEVAVANFVPATIDVLLDKGADLSSFVFPTYHYSAEAFEAANRKRIDVKSRLLTRVLGCVERLEKRGHRLEPRDALTILKLFRAYKLLHDSNELPGTWRTDEDFLRLVKRCAFKPGMSFHDLIRLRLDEASKRFTAVTDFLPLLNSDEFSSLPRTSRDRCVNYLSEIMTRGFLRRWTPTIFEDLARYELPTLCCRKVVEMLSVGDLRKICLAAEIVANEESQST</sequence>
<dbReference type="PANTHER" id="PTHR24171">
    <property type="entry name" value="ANKYRIN REPEAT DOMAIN-CONTAINING PROTEIN 39-RELATED"/>
    <property type="match status" value="1"/>
</dbReference>
<keyword evidence="2 3" id="KW-0040">ANK repeat</keyword>
<evidence type="ECO:0000256" key="1">
    <source>
        <dbReference type="ARBA" id="ARBA00022737"/>
    </source>
</evidence>
<dbReference type="PANTHER" id="PTHR24171:SF8">
    <property type="entry name" value="BRCA1-ASSOCIATED RING DOMAIN PROTEIN 1"/>
    <property type="match status" value="1"/>
</dbReference>
<name>A0ABD2WJM2_9HYME</name>
<comment type="caution">
    <text evidence="4">The sequence shown here is derived from an EMBL/GenBank/DDBJ whole genome shotgun (WGS) entry which is preliminary data.</text>
</comment>
<evidence type="ECO:0000313" key="5">
    <source>
        <dbReference type="Proteomes" id="UP001627154"/>
    </source>
</evidence>
<dbReference type="SUPFAM" id="SSF48403">
    <property type="entry name" value="Ankyrin repeat"/>
    <property type="match status" value="1"/>
</dbReference>
<dbReference type="InterPro" id="IPR036770">
    <property type="entry name" value="Ankyrin_rpt-contain_sf"/>
</dbReference>
<feature type="repeat" description="ANK" evidence="3">
    <location>
        <begin position="327"/>
        <end position="355"/>
    </location>
</feature>
<protein>
    <submittedName>
        <fullName evidence="4">Uncharacterized protein</fullName>
    </submittedName>
</protein>
<dbReference type="SMART" id="SM00248">
    <property type="entry name" value="ANK"/>
    <property type="match status" value="6"/>
</dbReference>
<dbReference type="EMBL" id="JBJJXI010000100">
    <property type="protein sequence ID" value="KAL3393256.1"/>
    <property type="molecule type" value="Genomic_DNA"/>
</dbReference>
<reference evidence="4 5" key="1">
    <citation type="journal article" date="2024" name="bioRxiv">
        <title>A reference genome for Trichogramma kaykai: A tiny desert-dwelling parasitoid wasp with competing sex-ratio distorters.</title>
        <authorList>
            <person name="Culotta J."/>
            <person name="Lindsey A.R."/>
        </authorList>
    </citation>
    <scope>NUCLEOTIDE SEQUENCE [LARGE SCALE GENOMIC DNA]</scope>
    <source>
        <strain evidence="4 5">KSX58</strain>
    </source>
</reference>
<organism evidence="4 5">
    <name type="scientific">Trichogramma kaykai</name>
    <dbReference type="NCBI Taxonomy" id="54128"/>
    <lineage>
        <taxon>Eukaryota</taxon>
        <taxon>Metazoa</taxon>
        <taxon>Ecdysozoa</taxon>
        <taxon>Arthropoda</taxon>
        <taxon>Hexapoda</taxon>
        <taxon>Insecta</taxon>
        <taxon>Pterygota</taxon>
        <taxon>Neoptera</taxon>
        <taxon>Endopterygota</taxon>
        <taxon>Hymenoptera</taxon>
        <taxon>Apocrita</taxon>
        <taxon>Proctotrupomorpha</taxon>
        <taxon>Chalcidoidea</taxon>
        <taxon>Trichogrammatidae</taxon>
        <taxon>Trichogramma</taxon>
    </lineage>
</organism>
<dbReference type="Gene3D" id="1.25.40.20">
    <property type="entry name" value="Ankyrin repeat-containing domain"/>
    <property type="match status" value="1"/>
</dbReference>
<evidence type="ECO:0000313" key="4">
    <source>
        <dbReference type="EMBL" id="KAL3393256.1"/>
    </source>
</evidence>
<gene>
    <name evidence="4" type="ORF">TKK_012489</name>
</gene>